<evidence type="ECO:0008006" key="3">
    <source>
        <dbReference type="Google" id="ProtNLM"/>
    </source>
</evidence>
<accession>A0AAV7LLX3</accession>
<comment type="caution">
    <text evidence="1">The sequence shown here is derived from an EMBL/GenBank/DDBJ whole genome shotgun (WGS) entry which is preliminary data.</text>
</comment>
<protein>
    <recommendedName>
        <fullName evidence="3">SWIM-type domain-containing protein</fullName>
    </recommendedName>
</protein>
<evidence type="ECO:0000313" key="2">
    <source>
        <dbReference type="Proteomes" id="UP001066276"/>
    </source>
</evidence>
<dbReference type="Proteomes" id="UP001066276">
    <property type="component" value="Chromosome 11"/>
</dbReference>
<dbReference type="EMBL" id="JANPWB010000015">
    <property type="protein sequence ID" value="KAJ1092611.1"/>
    <property type="molecule type" value="Genomic_DNA"/>
</dbReference>
<gene>
    <name evidence="1" type="ORF">NDU88_005721</name>
</gene>
<reference evidence="1" key="1">
    <citation type="journal article" date="2022" name="bioRxiv">
        <title>Sequencing and chromosome-scale assembly of the giantPleurodeles waltlgenome.</title>
        <authorList>
            <person name="Brown T."/>
            <person name="Elewa A."/>
            <person name="Iarovenko S."/>
            <person name="Subramanian E."/>
            <person name="Araus A.J."/>
            <person name="Petzold A."/>
            <person name="Susuki M."/>
            <person name="Suzuki K.-i.T."/>
            <person name="Hayashi T."/>
            <person name="Toyoda A."/>
            <person name="Oliveira C."/>
            <person name="Osipova E."/>
            <person name="Leigh N.D."/>
            <person name="Simon A."/>
            <person name="Yun M.H."/>
        </authorList>
    </citation>
    <scope>NUCLEOTIDE SEQUENCE</scope>
    <source>
        <strain evidence="1">20211129_DDA</strain>
        <tissue evidence="1">Liver</tissue>
    </source>
</reference>
<evidence type="ECO:0000313" key="1">
    <source>
        <dbReference type="EMBL" id="KAJ1092611.1"/>
    </source>
</evidence>
<keyword evidence="2" id="KW-1185">Reference proteome</keyword>
<sequence length="141" mass="15872">MSHLAPPDRDSVVTRTWRTGVAEHFKLRTLAHPTTHDMQFTKCPAPHWLAFRTTCAHLGALLRLGAATVRHAILSLYPRAAVVRHCTIYCACLLSSLRVRASAKIDVGRLEAESTKCSLRVRPCPRTPQQFRHTLQEPRAQ</sequence>
<proteinExistence type="predicted"/>
<dbReference type="AlphaFoldDB" id="A0AAV7LLX3"/>
<name>A0AAV7LLX3_PLEWA</name>
<organism evidence="1 2">
    <name type="scientific">Pleurodeles waltl</name>
    <name type="common">Iberian ribbed newt</name>
    <dbReference type="NCBI Taxonomy" id="8319"/>
    <lineage>
        <taxon>Eukaryota</taxon>
        <taxon>Metazoa</taxon>
        <taxon>Chordata</taxon>
        <taxon>Craniata</taxon>
        <taxon>Vertebrata</taxon>
        <taxon>Euteleostomi</taxon>
        <taxon>Amphibia</taxon>
        <taxon>Batrachia</taxon>
        <taxon>Caudata</taxon>
        <taxon>Salamandroidea</taxon>
        <taxon>Salamandridae</taxon>
        <taxon>Pleurodelinae</taxon>
        <taxon>Pleurodeles</taxon>
    </lineage>
</organism>